<feature type="domain" description="Gfo/Idh/MocA-like oxidoreductase N-terminal" evidence="1">
    <location>
        <begin position="4"/>
        <end position="120"/>
    </location>
</feature>
<name>A0AA42DP35_9FIRM</name>
<feature type="domain" description="GFO/IDH/MocA-like oxidoreductase" evidence="2">
    <location>
        <begin position="140"/>
        <end position="249"/>
    </location>
</feature>
<proteinExistence type="predicted"/>
<dbReference type="InterPro" id="IPR000683">
    <property type="entry name" value="Gfo/Idh/MocA-like_OxRdtase_N"/>
</dbReference>
<dbReference type="InterPro" id="IPR036291">
    <property type="entry name" value="NAD(P)-bd_dom_sf"/>
</dbReference>
<sequence length="331" mass="37400">MKKIRFAIVGTNIITDRFIEGLKKVEGTELVAVYSRTVDRGTDFATMYQIPHVFTDLEEMAQSPLIDAVYIASPNALHAKQAILLMDHGKHVICEKAFASNVKEVDAMIQAAKKNQVFLMEAIKNVHVPNFKIIEENLKKIGTVRKYVASFCQYSSRYDAYRSGDVLNAFRPELSNGALVDIGVYCIAPMVRLFGKPEYIQATGFKLESGVDGEGNINFTYPTMSATIQYSKISNSNLPSEIQGEEGTICIEKISQCQKVSLYPRKGEKVDLSQQDTIDNLYDEIQDFVDMIRTNNIQQQDKWLEESRIVVEIMEEARKQMGIHYPADELV</sequence>
<dbReference type="AlphaFoldDB" id="A0AA42DP35"/>
<dbReference type="SUPFAM" id="SSF51735">
    <property type="entry name" value="NAD(P)-binding Rossmann-fold domains"/>
    <property type="match status" value="1"/>
</dbReference>
<dbReference type="GO" id="GO:0000166">
    <property type="term" value="F:nucleotide binding"/>
    <property type="evidence" value="ECO:0007669"/>
    <property type="project" value="InterPro"/>
</dbReference>
<accession>A0AA42DP35</accession>
<protein>
    <submittedName>
        <fullName evidence="3">Gfo/Idh/MocA family oxidoreductase</fullName>
    </submittedName>
</protein>
<keyword evidence="4" id="KW-1185">Reference proteome</keyword>
<evidence type="ECO:0000259" key="1">
    <source>
        <dbReference type="Pfam" id="PF01408"/>
    </source>
</evidence>
<reference evidence="3" key="1">
    <citation type="journal article" date="2023" name="Int. J. Syst. Evol. Microbiol.">
        <title>&lt;i&gt;Holtiella tumoricola&lt;/i&gt; gen. nov. sp. nov., isolated from a human clinical sample.</title>
        <authorList>
            <person name="Allen-Vercoe E."/>
            <person name="Daigneault M.C."/>
            <person name="Vancuren S.J."/>
            <person name="Cochrane K."/>
            <person name="O'Neal L.L."/>
            <person name="Sankaranarayanan K."/>
            <person name="Lawson P.A."/>
        </authorList>
    </citation>
    <scope>NUCLEOTIDE SEQUENCE</scope>
    <source>
        <strain evidence="3">CC70A</strain>
    </source>
</reference>
<evidence type="ECO:0000259" key="2">
    <source>
        <dbReference type="Pfam" id="PF22725"/>
    </source>
</evidence>
<dbReference type="SUPFAM" id="SSF55347">
    <property type="entry name" value="Glyceraldehyde-3-phosphate dehydrogenase-like, C-terminal domain"/>
    <property type="match status" value="1"/>
</dbReference>
<gene>
    <name evidence="3" type="ORF">PBV87_14445</name>
</gene>
<comment type="caution">
    <text evidence="3">The sequence shown here is derived from an EMBL/GenBank/DDBJ whole genome shotgun (WGS) entry which is preliminary data.</text>
</comment>
<dbReference type="PANTHER" id="PTHR43054:SF1">
    <property type="entry name" value="SCYLLO-INOSITOL 2-DEHYDROGENASE (NADP(+)) IOLU"/>
    <property type="match status" value="1"/>
</dbReference>
<organism evidence="3 4">
    <name type="scientific">Holtiella tumoricola</name>
    <dbReference type="NCBI Taxonomy" id="3018743"/>
    <lineage>
        <taxon>Bacteria</taxon>
        <taxon>Bacillati</taxon>
        <taxon>Bacillota</taxon>
        <taxon>Clostridia</taxon>
        <taxon>Lachnospirales</taxon>
        <taxon>Cellulosilyticaceae</taxon>
        <taxon>Holtiella</taxon>
    </lineage>
</organism>
<evidence type="ECO:0000313" key="4">
    <source>
        <dbReference type="Proteomes" id="UP001169242"/>
    </source>
</evidence>
<dbReference type="Pfam" id="PF01408">
    <property type="entry name" value="GFO_IDH_MocA"/>
    <property type="match status" value="1"/>
</dbReference>
<dbReference type="EMBL" id="JAQIFT010000053">
    <property type="protein sequence ID" value="MDA3732689.1"/>
    <property type="molecule type" value="Genomic_DNA"/>
</dbReference>
<dbReference type="RefSeq" id="WP_271012725.1">
    <property type="nucleotide sequence ID" value="NZ_JAQIFT010000053.1"/>
</dbReference>
<dbReference type="Proteomes" id="UP001169242">
    <property type="component" value="Unassembled WGS sequence"/>
</dbReference>
<dbReference type="Gene3D" id="3.40.50.720">
    <property type="entry name" value="NAD(P)-binding Rossmann-like Domain"/>
    <property type="match status" value="1"/>
</dbReference>
<dbReference type="InterPro" id="IPR055170">
    <property type="entry name" value="GFO_IDH_MocA-like_dom"/>
</dbReference>
<dbReference type="PANTHER" id="PTHR43054">
    <property type="match status" value="1"/>
</dbReference>
<dbReference type="Pfam" id="PF22725">
    <property type="entry name" value="GFO_IDH_MocA_C3"/>
    <property type="match status" value="1"/>
</dbReference>
<dbReference type="Gene3D" id="3.30.360.10">
    <property type="entry name" value="Dihydrodipicolinate Reductase, domain 2"/>
    <property type="match status" value="1"/>
</dbReference>
<evidence type="ECO:0000313" key="3">
    <source>
        <dbReference type="EMBL" id="MDA3732689.1"/>
    </source>
</evidence>